<dbReference type="Proteomes" id="UP000317493">
    <property type="component" value="Segment"/>
</dbReference>
<reference evidence="1 2" key="1">
    <citation type="submission" date="2019-07" db="EMBL/GenBank/DDBJ databases">
        <authorList>
            <person name="Fields K.L."/>
            <person name="Fields S.B."/>
            <person name="Nelson N.D."/>
            <person name="Robertson C."/>
            <person name="Bonilla J.A."/>
            <person name="Klyczek K."/>
            <person name="Garlena R.A."/>
            <person name="Russell D.A."/>
            <person name="Pope W.H."/>
            <person name="Jacobs-Sera D."/>
            <person name="Hatfull G.F."/>
        </authorList>
    </citation>
    <scope>NUCLEOTIDE SEQUENCE [LARGE SCALE GENOMIC DNA]</scope>
</reference>
<evidence type="ECO:0000313" key="1">
    <source>
        <dbReference type="EMBL" id="QDP43578.1"/>
    </source>
</evidence>
<name>A0A516KPI7_9CAUD</name>
<dbReference type="KEGG" id="vg:80005457"/>
<dbReference type="RefSeq" id="YP_010751786.1">
    <property type="nucleotide sequence ID" value="NC_073373.1"/>
</dbReference>
<evidence type="ECO:0000313" key="2">
    <source>
        <dbReference type="Proteomes" id="UP000317493"/>
    </source>
</evidence>
<accession>A0A516KPI7</accession>
<protein>
    <submittedName>
        <fullName evidence="1">Uncharacterized protein</fullName>
    </submittedName>
</protein>
<dbReference type="EMBL" id="MN175603">
    <property type="protein sequence ID" value="QDP43578.1"/>
    <property type="molecule type" value="Genomic_DNA"/>
</dbReference>
<sequence>MTAVPNYLDTIPLADQAQIKQSLLDWRDAGEPHPMIPLDGDVDGDGIADAFALDAFGNLVIVPAVPITDTVSLSTGTGVETERKGEEDG</sequence>
<proteinExistence type="predicted"/>
<keyword evidence="2" id="KW-1185">Reference proteome</keyword>
<dbReference type="GeneID" id="80005457"/>
<gene>
    <name evidence="1" type="primary">41</name>
    <name evidence="1" type="ORF">SEA_TYRUMBRA_41</name>
</gene>
<organism evidence="1 2">
    <name type="scientific">Microbacterium phage Tyrumbra</name>
    <dbReference type="NCBI Taxonomy" id="2596974"/>
    <lineage>
        <taxon>Viruses</taxon>
        <taxon>Duplodnaviria</taxon>
        <taxon>Heunggongvirae</taxon>
        <taxon>Uroviricota</taxon>
        <taxon>Caudoviricetes</taxon>
        <taxon>Hodgkinviridae</taxon>
        <taxon>Metamorphoovirus</taxon>
        <taxon>Metamorphoovirus tyrumba</taxon>
    </lineage>
</organism>